<dbReference type="OrthoDB" id="289038at2759"/>
<dbReference type="InterPro" id="IPR038765">
    <property type="entry name" value="Papain-like_cys_pep_sf"/>
</dbReference>
<keyword evidence="4" id="KW-1185">Reference proteome</keyword>
<dbReference type="PANTHER" id="PTHR24006">
    <property type="entry name" value="UBIQUITIN CARBOXYL-TERMINAL HYDROLASE"/>
    <property type="match status" value="1"/>
</dbReference>
<dbReference type="GO" id="GO:0016477">
    <property type="term" value="P:cell migration"/>
    <property type="evidence" value="ECO:0007669"/>
    <property type="project" value="TreeGrafter"/>
</dbReference>
<feature type="domain" description="USP" evidence="2">
    <location>
        <begin position="1"/>
        <end position="120"/>
    </location>
</feature>
<dbReference type="Proteomes" id="UP000593567">
    <property type="component" value="Unassembled WGS sequence"/>
</dbReference>
<dbReference type="GO" id="GO:0016579">
    <property type="term" value="P:protein deubiquitination"/>
    <property type="evidence" value="ECO:0007669"/>
    <property type="project" value="InterPro"/>
</dbReference>
<dbReference type="EMBL" id="VXIV02002000">
    <property type="protein sequence ID" value="KAF6027999.1"/>
    <property type="molecule type" value="Genomic_DNA"/>
</dbReference>
<evidence type="ECO:0000313" key="3">
    <source>
        <dbReference type="EMBL" id="KAF6027999.1"/>
    </source>
</evidence>
<proteinExistence type="predicted"/>
<name>A0A7J7JNT3_BUGNE</name>
<protein>
    <submittedName>
        <fullName evidence="3">USP9X</fullName>
    </submittedName>
</protein>
<dbReference type="PANTHER" id="PTHR24006:SF925">
    <property type="entry name" value="UBIQUITINYL HYDROLASE 1"/>
    <property type="match status" value="1"/>
</dbReference>
<dbReference type="GO" id="GO:0005829">
    <property type="term" value="C:cytosol"/>
    <property type="evidence" value="ECO:0007669"/>
    <property type="project" value="TreeGrafter"/>
</dbReference>
<dbReference type="SUPFAM" id="SSF54001">
    <property type="entry name" value="Cysteine proteinases"/>
    <property type="match status" value="1"/>
</dbReference>
<organism evidence="3 4">
    <name type="scientific">Bugula neritina</name>
    <name type="common">Brown bryozoan</name>
    <name type="synonym">Sertularia neritina</name>
    <dbReference type="NCBI Taxonomy" id="10212"/>
    <lineage>
        <taxon>Eukaryota</taxon>
        <taxon>Metazoa</taxon>
        <taxon>Spiralia</taxon>
        <taxon>Lophotrochozoa</taxon>
        <taxon>Bryozoa</taxon>
        <taxon>Gymnolaemata</taxon>
        <taxon>Cheilostomatida</taxon>
        <taxon>Flustrina</taxon>
        <taxon>Buguloidea</taxon>
        <taxon>Bugulidae</taxon>
        <taxon>Bugula</taxon>
    </lineage>
</organism>
<evidence type="ECO:0000256" key="1">
    <source>
        <dbReference type="SAM" id="MobiDB-lite"/>
    </source>
</evidence>
<dbReference type="InterPro" id="IPR028889">
    <property type="entry name" value="USP"/>
</dbReference>
<sequence>MEPYTVYGLAKMEDDEEKSYAAQETQYQLTGIVVHSGQASGGHYYSFIKHSDPSSPDCTKWYRFDDGDVSECRMDDDEELKKECFGGEYTGEVFDHMLKRMSYRRQKRWWNAYILIYERIPSTETDKESGRDDSVEKEKSVDDITKDIGELYLANKKEAPTIPVAIERIVRKQNLDFLHNKNSVRLASEFLFSVGFHTKKTLRGPASEWYEILSNHFRTSKKIRSWFAKNVLFSHPQRFSEYLLESTSSEVRVTFAKIIALLAHISKGDGACTPPPNLDLYGDTDISEHGKGLSDHLIMAVLALLRKEVPEHGRHIAQYFHLFLMYANLGAEERRQLLSLNVLGTFIQVSIDDGPGPSIKYQYAELVKLFSVVSVLVRCCDLSSECKTQEGQPMAPNPYAIANQQLYPLQSNVSALLFKNRAFIKKIVEENVAQEDTKQLLLYLSYENAKFSAELLTELLWQVTYIYTYEMRPYLDLLLLLLLLEDSWQTNRIINTLMGFNDDKEALFDIILKSKSNYQKRAYQCIKMLTNLFSRCELASKLLNSERHMMDRWITAVEWLNEEMERRGNYGGASSQYSYNNWTPPVQSNEASNGYFLERSQSAKMCLAKALELCPEEDNGEGADLSINDMDDDSVENDNTHHIESSTSLADNNSHREGVAGEGVAGEGVAGEGVATTTNKSPASSSPGNTSSSPVLDKKTGEVEK</sequence>
<accession>A0A7J7JNT3</accession>
<feature type="compositionally biased region" description="Low complexity" evidence="1">
    <location>
        <begin position="681"/>
        <end position="694"/>
    </location>
</feature>
<dbReference type="AlphaFoldDB" id="A0A7J7JNT3"/>
<dbReference type="PROSITE" id="PS50235">
    <property type="entry name" value="USP_3"/>
    <property type="match status" value="1"/>
</dbReference>
<gene>
    <name evidence="3" type="ORF">EB796_013695</name>
</gene>
<dbReference type="Pfam" id="PF12030">
    <property type="entry name" value="DUF3517"/>
    <property type="match status" value="1"/>
</dbReference>
<dbReference type="GO" id="GO:0004843">
    <property type="term" value="F:cysteine-type deubiquitinase activity"/>
    <property type="evidence" value="ECO:0007669"/>
    <property type="project" value="InterPro"/>
</dbReference>
<dbReference type="PROSITE" id="PS00973">
    <property type="entry name" value="USP_2"/>
    <property type="match status" value="1"/>
</dbReference>
<dbReference type="InterPro" id="IPR021905">
    <property type="entry name" value="DUF3517"/>
</dbReference>
<feature type="compositionally biased region" description="Basic and acidic residues" evidence="1">
    <location>
        <begin position="696"/>
        <end position="705"/>
    </location>
</feature>
<dbReference type="Gene3D" id="3.90.70.10">
    <property type="entry name" value="Cysteine proteinases"/>
    <property type="match status" value="1"/>
</dbReference>
<feature type="region of interest" description="Disordered" evidence="1">
    <location>
        <begin position="618"/>
        <end position="705"/>
    </location>
</feature>
<reference evidence="3" key="1">
    <citation type="submission" date="2020-06" db="EMBL/GenBank/DDBJ databases">
        <title>Draft genome of Bugula neritina, a colonial animal packing powerful symbionts and potential medicines.</title>
        <authorList>
            <person name="Rayko M."/>
        </authorList>
    </citation>
    <scope>NUCLEOTIDE SEQUENCE [LARGE SCALE GENOMIC DNA]</scope>
    <source>
        <strain evidence="3">Kwan_BN1</strain>
    </source>
</reference>
<evidence type="ECO:0000259" key="2">
    <source>
        <dbReference type="PROSITE" id="PS50235"/>
    </source>
</evidence>
<dbReference type="InterPro" id="IPR050164">
    <property type="entry name" value="Peptidase_C19"/>
</dbReference>
<dbReference type="GO" id="GO:0005634">
    <property type="term" value="C:nucleus"/>
    <property type="evidence" value="ECO:0007669"/>
    <property type="project" value="TreeGrafter"/>
</dbReference>
<dbReference type="Pfam" id="PF00443">
    <property type="entry name" value="UCH"/>
    <property type="match status" value="1"/>
</dbReference>
<dbReference type="InterPro" id="IPR001394">
    <property type="entry name" value="Peptidase_C19_UCH"/>
</dbReference>
<evidence type="ECO:0000313" key="4">
    <source>
        <dbReference type="Proteomes" id="UP000593567"/>
    </source>
</evidence>
<dbReference type="InterPro" id="IPR018200">
    <property type="entry name" value="USP_CS"/>
</dbReference>
<comment type="caution">
    <text evidence="3">The sequence shown here is derived from an EMBL/GenBank/DDBJ whole genome shotgun (WGS) entry which is preliminary data.</text>
</comment>
<feature type="compositionally biased region" description="Gly residues" evidence="1">
    <location>
        <begin position="660"/>
        <end position="671"/>
    </location>
</feature>